<feature type="compositionally biased region" description="Polar residues" evidence="1">
    <location>
        <begin position="1"/>
        <end position="22"/>
    </location>
</feature>
<protein>
    <submittedName>
        <fullName evidence="2 4">Uncharacterized protein</fullName>
    </submittedName>
</protein>
<gene>
    <name evidence="2" type="ORF">HPLM_LOCUS8538</name>
</gene>
<feature type="region of interest" description="Disordered" evidence="1">
    <location>
        <begin position="1"/>
        <end position="47"/>
    </location>
</feature>
<dbReference type="WBParaSite" id="HPLM_0000854601-mRNA-1">
    <property type="protein sequence ID" value="HPLM_0000854601-mRNA-1"/>
    <property type="gene ID" value="HPLM_0000854601"/>
</dbReference>
<dbReference type="Proteomes" id="UP000268014">
    <property type="component" value="Unassembled WGS sequence"/>
</dbReference>
<evidence type="ECO:0000256" key="1">
    <source>
        <dbReference type="SAM" id="MobiDB-lite"/>
    </source>
</evidence>
<organism evidence="4">
    <name type="scientific">Haemonchus placei</name>
    <name type="common">Barber's pole worm</name>
    <dbReference type="NCBI Taxonomy" id="6290"/>
    <lineage>
        <taxon>Eukaryota</taxon>
        <taxon>Metazoa</taxon>
        <taxon>Ecdysozoa</taxon>
        <taxon>Nematoda</taxon>
        <taxon>Chromadorea</taxon>
        <taxon>Rhabditida</taxon>
        <taxon>Rhabditina</taxon>
        <taxon>Rhabditomorpha</taxon>
        <taxon>Strongyloidea</taxon>
        <taxon>Trichostrongylidae</taxon>
        <taxon>Haemonchus</taxon>
    </lineage>
</organism>
<sequence length="47" mass="5115">MEQQSTMSPARSQKPTNGTQTADEGAPDDWEWRASGSSAAEILKKSF</sequence>
<keyword evidence="3" id="KW-1185">Reference proteome</keyword>
<evidence type="ECO:0000313" key="3">
    <source>
        <dbReference type="Proteomes" id="UP000268014"/>
    </source>
</evidence>
<dbReference type="AlphaFoldDB" id="A0A0N4WDA2"/>
<evidence type="ECO:0000313" key="4">
    <source>
        <dbReference type="WBParaSite" id="HPLM_0000854601-mRNA-1"/>
    </source>
</evidence>
<dbReference type="EMBL" id="UZAF01016883">
    <property type="protein sequence ID" value="VDO35153.1"/>
    <property type="molecule type" value="Genomic_DNA"/>
</dbReference>
<name>A0A0N4WDA2_HAEPC</name>
<accession>A0A0N4WDA2</accession>
<proteinExistence type="predicted"/>
<evidence type="ECO:0000313" key="2">
    <source>
        <dbReference type="EMBL" id="VDO35153.1"/>
    </source>
</evidence>
<reference evidence="2 3" key="2">
    <citation type="submission" date="2018-11" db="EMBL/GenBank/DDBJ databases">
        <authorList>
            <consortium name="Pathogen Informatics"/>
        </authorList>
    </citation>
    <scope>NUCLEOTIDE SEQUENCE [LARGE SCALE GENOMIC DNA]</scope>
    <source>
        <strain evidence="2 3">MHpl1</strain>
    </source>
</reference>
<reference evidence="4" key="1">
    <citation type="submission" date="2017-02" db="UniProtKB">
        <authorList>
            <consortium name="WormBaseParasite"/>
        </authorList>
    </citation>
    <scope>IDENTIFICATION</scope>
</reference>